<reference evidence="10" key="1">
    <citation type="journal article" date="2019" name="Int. J. Syst. Evol. Microbiol.">
        <title>The Global Catalogue of Microorganisms (GCM) 10K type strain sequencing project: providing services to taxonomists for standard genome sequencing and annotation.</title>
        <authorList>
            <consortium name="The Broad Institute Genomics Platform"/>
            <consortium name="The Broad Institute Genome Sequencing Center for Infectious Disease"/>
            <person name="Wu L."/>
            <person name="Ma J."/>
        </authorList>
    </citation>
    <scope>NUCLEOTIDE SEQUENCE [LARGE SCALE GENOMIC DNA]</scope>
    <source>
        <strain evidence="10">JCM 13006</strain>
    </source>
</reference>
<evidence type="ECO:0000313" key="9">
    <source>
        <dbReference type="EMBL" id="GAA4836561.1"/>
    </source>
</evidence>
<evidence type="ECO:0000256" key="7">
    <source>
        <dbReference type="ARBA" id="ARBA00023157"/>
    </source>
</evidence>
<keyword evidence="10" id="KW-1185">Reference proteome</keyword>
<evidence type="ECO:0000256" key="6">
    <source>
        <dbReference type="ARBA" id="ARBA00022837"/>
    </source>
</evidence>
<evidence type="ECO:0000256" key="3">
    <source>
        <dbReference type="ARBA" id="ARBA00022723"/>
    </source>
</evidence>
<keyword evidence="3" id="KW-0479">Metal-binding</keyword>
<dbReference type="InterPro" id="IPR011118">
    <property type="entry name" value="Tannase/feruloyl_esterase"/>
</dbReference>
<proteinExistence type="inferred from homology"/>
<protein>
    <submittedName>
        <fullName evidence="9">Tannase/feruloyl esterase family alpha/beta hydrolase</fullName>
    </submittedName>
</protein>
<keyword evidence="7" id="KW-1015">Disulfide bond</keyword>
<evidence type="ECO:0000256" key="1">
    <source>
        <dbReference type="ARBA" id="ARBA00006249"/>
    </source>
</evidence>
<keyword evidence="5 9" id="KW-0378">Hydrolase</keyword>
<comment type="similarity">
    <text evidence="1">Belongs to the tannase family.</text>
</comment>
<evidence type="ECO:0000256" key="4">
    <source>
        <dbReference type="ARBA" id="ARBA00022729"/>
    </source>
</evidence>
<evidence type="ECO:0000256" key="5">
    <source>
        <dbReference type="ARBA" id="ARBA00022801"/>
    </source>
</evidence>
<evidence type="ECO:0000256" key="8">
    <source>
        <dbReference type="SAM" id="SignalP"/>
    </source>
</evidence>
<dbReference type="RefSeq" id="WP_345695471.1">
    <property type="nucleotide sequence ID" value="NZ_BAABIS010000001.1"/>
</dbReference>
<dbReference type="Pfam" id="PF07519">
    <property type="entry name" value="Tannase"/>
    <property type="match status" value="1"/>
</dbReference>
<feature type="signal peptide" evidence="8">
    <location>
        <begin position="1"/>
        <end position="26"/>
    </location>
</feature>
<sequence length="539" mass="56815">MKRRFLAVAAAVPLAAALGAPVGASADTPPHGPLSFTCAPVAPPAPAGTAVESVTAVGVPAGTFQVPGVPPLGGFPVPDVPAHCEVTVTLTHPGAGDHAEVNVWLPQAGWNGRFQAVGGSAYAAGDNGAGLAAAVRQGYAAATTDAGVGGPLDTSWALDASGHVNTALLDNFASRSAHEMALVGKDVVAGVYGRAASWSYWNGCSTGGRQGYLEAQRYPEDFDGVNAAAPGINWNQFEVATLWPQVVMHETRTYPTACEFDAFNRAALTACDRLDGAADGLVGDPARCDYDPRRLIGTRIVCDGKEITVTAADAEVVRRIWDGPRDAEGRRLWYGLPIGADFRYLAASRTDENGVTTGSPFVVPAVWAATFVQKQPSFDTANLTYARFEEIFRKAGAEYDQVIGARDPDLSAFRAAGGKLITWHGTADQLIPTAGTVDYRKRVERRMGGSERVDDFYRLFLAPGVPHCGLNGGKVDDLAALTAWVERGKAPAVLHADLTTADGRTVTRDLCRYPTVPRYTGHGDPAAASGFRCVRPPRD</sequence>
<dbReference type="Proteomes" id="UP001501752">
    <property type="component" value="Unassembled WGS sequence"/>
</dbReference>
<evidence type="ECO:0000256" key="2">
    <source>
        <dbReference type="ARBA" id="ARBA00022487"/>
    </source>
</evidence>
<keyword evidence="2" id="KW-0719">Serine esterase</keyword>
<accession>A0ABP9DAC4</accession>
<feature type="chain" id="PRO_5045313849" evidence="8">
    <location>
        <begin position="27"/>
        <end position="539"/>
    </location>
</feature>
<organism evidence="9 10">
    <name type="scientific">Kitasatospora terrestris</name>
    <dbReference type="NCBI Taxonomy" id="258051"/>
    <lineage>
        <taxon>Bacteria</taxon>
        <taxon>Bacillati</taxon>
        <taxon>Actinomycetota</taxon>
        <taxon>Actinomycetes</taxon>
        <taxon>Kitasatosporales</taxon>
        <taxon>Streptomycetaceae</taxon>
        <taxon>Kitasatospora</taxon>
    </lineage>
</organism>
<keyword evidence="6" id="KW-0106">Calcium</keyword>
<keyword evidence="4 8" id="KW-0732">Signal</keyword>
<name>A0ABP9DAC4_9ACTN</name>
<dbReference type="PANTHER" id="PTHR33938:SF8">
    <property type="entry name" value="CARBOXYLIC ESTER HYDROLASE"/>
    <property type="match status" value="1"/>
</dbReference>
<dbReference type="SUPFAM" id="SSF53474">
    <property type="entry name" value="alpha/beta-Hydrolases"/>
    <property type="match status" value="1"/>
</dbReference>
<comment type="caution">
    <text evidence="9">The sequence shown here is derived from an EMBL/GenBank/DDBJ whole genome shotgun (WGS) entry which is preliminary data.</text>
</comment>
<evidence type="ECO:0000313" key="10">
    <source>
        <dbReference type="Proteomes" id="UP001501752"/>
    </source>
</evidence>
<dbReference type="EMBL" id="BAABIS010000001">
    <property type="protein sequence ID" value="GAA4836561.1"/>
    <property type="molecule type" value="Genomic_DNA"/>
</dbReference>
<dbReference type="PANTHER" id="PTHR33938">
    <property type="entry name" value="FERULOYL ESTERASE B-RELATED"/>
    <property type="match status" value="1"/>
</dbReference>
<gene>
    <name evidence="9" type="ORF">GCM10023235_09350</name>
</gene>
<dbReference type="GO" id="GO:0016787">
    <property type="term" value="F:hydrolase activity"/>
    <property type="evidence" value="ECO:0007669"/>
    <property type="project" value="UniProtKB-KW"/>
</dbReference>
<dbReference type="InterPro" id="IPR029058">
    <property type="entry name" value="AB_hydrolase_fold"/>
</dbReference>